<name>A0A8E1USN4_9BACT</name>
<gene>
    <name evidence="1" type="ORF">ACU52_01810</name>
</gene>
<keyword evidence="2" id="KW-1185">Reference proteome</keyword>
<organism evidence="1 2">
    <name type="scientific">Xylanibacter rarus</name>
    <dbReference type="NCBI Taxonomy" id="1676614"/>
    <lineage>
        <taxon>Bacteria</taxon>
        <taxon>Pseudomonadati</taxon>
        <taxon>Bacteroidota</taxon>
        <taxon>Bacteroidia</taxon>
        <taxon>Bacteroidales</taxon>
        <taxon>Prevotellaceae</taxon>
        <taxon>Xylanibacter</taxon>
    </lineage>
</organism>
<proteinExistence type="predicted"/>
<comment type="caution">
    <text evidence="1">The sequence shown here is derived from an EMBL/GenBank/DDBJ whole genome shotgun (WGS) entry which is preliminary data.</text>
</comment>
<reference evidence="1 2" key="1">
    <citation type="submission" date="2015-06" db="EMBL/GenBank/DDBJ databases">
        <title>Prevotella sp. 109, sp. nov., a novel member of the family Prevotellaceae isolated from human faeces.</title>
        <authorList>
            <person name="Shkoporov A.N."/>
            <person name="Chaplin A.V."/>
            <person name="Kafarskaia L.I."/>
            <person name="Efimov B.A."/>
        </authorList>
    </citation>
    <scope>NUCLEOTIDE SEQUENCE [LARGE SCALE GENOMIC DNA]</scope>
    <source>
        <strain evidence="1 2">109</strain>
    </source>
</reference>
<dbReference type="AlphaFoldDB" id="A0A8E1USN4"/>
<dbReference type="Proteomes" id="UP000036951">
    <property type="component" value="Unassembled WGS sequence"/>
</dbReference>
<dbReference type="EMBL" id="LFQU01000002">
    <property type="protein sequence ID" value="KOO69427.1"/>
    <property type="molecule type" value="Genomic_DNA"/>
</dbReference>
<accession>A0A8E1USN4</accession>
<sequence length="95" mass="11235">MQIILCKDNANREQKHQACLNVMPRCSLLLCKDNANREQNRQTTFECYAEMQLILCKDNANHWFNKINAMFFENMSKVNIRSHASHLYATDKNIR</sequence>
<evidence type="ECO:0000313" key="2">
    <source>
        <dbReference type="Proteomes" id="UP000036951"/>
    </source>
</evidence>
<evidence type="ECO:0000313" key="1">
    <source>
        <dbReference type="EMBL" id="KOO69427.1"/>
    </source>
</evidence>
<protein>
    <submittedName>
        <fullName evidence="1">Uncharacterized protein</fullName>
    </submittedName>
</protein>